<dbReference type="GO" id="GO:0005737">
    <property type="term" value="C:cytoplasm"/>
    <property type="evidence" value="ECO:0007669"/>
    <property type="project" value="TreeGrafter"/>
</dbReference>
<dbReference type="STRING" id="296587.C1FFM9"/>
<dbReference type="InterPro" id="IPR037151">
    <property type="entry name" value="AlkB-like_sf"/>
</dbReference>
<dbReference type="Gene3D" id="2.60.120.590">
    <property type="entry name" value="Alpha-ketoglutarate-dependent dioxygenase AlkB-like"/>
    <property type="match status" value="1"/>
</dbReference>
<evidence type="ECO:0000256" key="2">
    <source>
        <dbReference type="ARBA" id="ARBA00022723"/>
    </source>
</evidence>
<gene>
    <name evidence="8" type="ORF">MICPUN_74198</name>
</gene>
<dbReference type="Pfam" id="PF13532">
    <property type="entry name" value="2OG-FeII_Oxy_2"/>
    <property type="match status" value="1"/>
</dbReference>
<feature type="domain" description="Fe2OG dioxygenase" evidence="7">
    <location>
        <begin position="1"/>
        <end position="126"/>
    </location>
</feature>
<dbReference type="InterPro" id="IPR027450">
    <property type="entry name" value="AlkB-like"/>
</dbReference>
<dbReference type="GO" id="GO:0035513">
    <property type="term" value="P:oxidative RNA demethylation"/>
    <property type="evidence" value="ECO:0007669"/>
    <property type="project" value="TreeGrafter"/>
</dbReference>
<dbReference type="RefSeq" id="XP_002508143.1">
    <property type="nucleotide sequence ID" value="XM_002508097.1"/>
</dbReference>
<evidence type="ECO:0000256" key="4">
    <source>
        <dbReference type="ARBA" id="ARBA00023002"/>
    </source>
</evidence>
<dbReference type="AlphaFoldDB" id="C1FFM9"/>
<dbReference type="KEGG" id="mis:MICPUN_74198"/>
<dbReference type="GeneID" id="8245488"/>
<dbReference type="PROSITE" id="PS51471">
    <property type="entry name" value="FE2OG_OXY"/>
    <property type="match status" value="1"/>
</dbReference>
<comment type="cofactor">
    <cofactor evidence="6">
        <name>Fe(2+)</name>
        <dbReference type="ChEBI" id="CHEBI:29033"/>
    </cofactor>
    <text evidence="6">Binds 1 Fe(2+) ion per subunit.</text>
</comment>
<dbReference type="OMA" id="PACWPEE"/>
<keyword evidence="2 6" id="KW-0479">Metal-binding</keyword>
<dbReference type="eggNOG" id="KOG2731">
    <property type="taxonomic scope" value="Eukaryota"/>
</dbReference>
<dbReference type="InterPro" id="IPR004574">
    <property type="entry name" value="Alkb"/>
</dbReference>
<keyword evidence="5 6" id="KW-0408">Iron</keyword>
<dbReference type="GO" id="GO:0035515">
    <property type="term" value="F:oxidative RNA demethylase activity"/>
    <property type="evidence" value="ECO:0007669"/>
    <property type="project" value="TreeGrafter"/>
</dbReference>
<dbReference type="EMBL" id="CP001575">
    <property type="protein sequence ID" value="ACO69401.1"/>
    <property type="molecule type" value="Genomic_DNA"/>
</dbReference>
<dbReference type="SUPFAM" id="SSF51197">
    <property type="entry name" value="Clavaminate synthase-like"/>
    <property type="match status" value="1"/>
</dbReference>
<evidence type="ECO:0000313" key="9">
    <source>
        <dbReference type="Proteomes" id="UP000002009"/>
    </source>
</evidence>
<dbReference type="Proteomes" id="UP000002009">
    <property type="component" value="Chromosome 8"/>
</dbReference>
<feature type="binding site" evidence="6">
    <location>
        <position position="16"/>
    </location>
    <ligand>
        <name>Fe cation</name>
        <dbReference type="ChEBI" id="CHEBI:24875"/>
        <note>catalytic</note>
    </ligand>
</feature>
<feature type="binding site" evidence="6">
    <location>
        <position position="18"/>
    </location>
    <ligand>
        <name>Fe cation</name>
        <dbReference type="ChEBI" id="CHEBI:24875"/>
        <note>catalytic</note>
    </ligand>
</feature>
<dbReference type="InterPro" id="IPR005123">
    <property type="entry name" value="Oxoglu/Fe-dep_dioxygenase_dom"/>
</dbReference>
<organism evidence="8 9">
    <name type="scientific">Micromonas commoda (strain RCC299 / NOUM17 / CCMP2709)</name>
    <name type="common">Picoplanktonic green alga</name>
    <dbReference type="NCBI Taxonomy" id="296587"/>
    <lineage>
        <taxon>Eukaryota</taxon>
        <taxon>Viridiplantae</taxon>
        <taxon>Chlorophyta</taxon>
        <taxon>Mamiellophyceae</taxon>
        <taxon>Mamiellales</taxon>
        <taxon>Mamiellaceae</taxon>
        <taxon>Micromonas</taxon>
    </lineage>
</organism>
<feature type="non-terminal residue" evidence="8">
    <location>
        <position position="126"/>
    </location>
</feature>
<evidence type="ECO:0000256" key="1">
    <source>
        <dbReference type="ARBA" id="ARBA00007879"/>
    </source>
</evidence>
<proteinExistence type="inferred from homology"/>
<evidence type="ECO:0000313" key="8">
    <source>
        <dbReference type="EMBL" id="ACO69401.1"/>
    </source>
</evidence>
<dbReference type="PANTHER" id="PTHR16557">
    <property type="entry name" value="ALKYLATED DNA REPAIR PROTEIN ALKB-RELATED"/>
    <property type="match status" value="1"/>
</dbReference>
<comment type="similarity">
    <text evidence="1">Belongs to the alkB family.</text>
</comment>
<dbReference type="GO" id="GO:0035516">
    <property type="term" value="F:broad specificity oxidative DNA demethylase activity"/>
    <property type="evidence" value="ECO:0007669"/>
    <property type="project" value="TreeGrafter"/>
</dbReference>
<name>C1FFM9_MICCC</name>
<keyword evidence="9" id="KW-1185">Reference proteome</keyword>
<evidence type="ECO:0000259" key="7">
    <source>
        <dbReference type="PROSITE" id="PS51471"/>
    </source>
</evidence>
<keyword evidence="3" id="KW-0223">Dioxygenase</keyword>
<evidence type="ECO:0000256" key="6">
    <source>
        <dbReference type="PIRSR" id="PIRSR604574-2"/>
    </source>
</evidence>
<feature type="binding site" evidence="6">
    <location>
        <position position="72"/>
    </location>
    <ligand>
        <name>Fe cation</name>
        <dbReference type="ChEBI" id="CHEBI:24875"/>
        <note>catalytic</note>
    </ligand>
</feature>
<dbReference type="InParanoid" id="C1FFM9"/>
<evidence type="ECO:0000256" key="5">
    <source>
        <dbReference type="ARBA" id="ARBA00023004"/>
    </source>
</evidence>
<dbReference type="OrthoDB" id="6614653at2759"/>
<protein>
    <recommendedName>
        <fullName evidence="7">Fe2OG dioxygenase domain-containing protein</fullName>
    </recommendedName>
</protein>
<feature type="non-terminal residue" evidence="8">
    <location>
        <position position="1"/>
    </location>
</feature>
<dbReference type="PANTHER" id="PTHR16557:SF11">
    <property type="entry name" value="ALPHA-KETOGLUTARATE-DEPENDENT DIOXYGENASE ALKB"/>
    <property type="match status" value="1"/>
</dbReference>
<accession>C1FFM9</accession>
<keyword evidence="4" id="KW-0560">Oxidoreductase</keyword>
<dbReference type="GO" id="GO:0008198">
    <property type="term" value="F:ferrous iron binding"/>
    <property type="evidence" value="ECO:0007669"/>
    <property type="project" value="TreeGrafter"/>
</dbReference>
<sequence>AGLVNYYRSGDQLAGHVDDAEVDMSKPIVSVSLGCPCVFLLGGRSRDVAPTAVLMRSGDAIVLTGPSRRCYHGVPRIFVAGEGCVDGDGVRLGCPEWLGNPDAWAEEPDVARYIAGGRVNVSVRVV</sequence>
<reference evidence="8 9" key="1">
    <citation type="journal article" date="2009" name="Science">
        <title>Green evolution and dynamic adaptations revealed by genomes of the marine picoeukaryotes Micromonas.</title>
        <authorList>
            <person name="Worden A.Z."/>
            <person name="Lee J.H."/>
            <person name="Mock T."/>
            <person name="Rouze P."/>
            <person name="Simmons M.P."/>
            <person name="Aerts A.L."/>
            <person name="Allen A.E."/>
            <person name="Cuvelier M.L."/>
            <person name="Derelle E."/>
            <person name="Everett M.V."/>
            <person name="Foulon E."/>
            <person name="Grimwood J."/>
            <person name="Gundlach H."/>
            <person name="Henrissat B."/>
            <person name="Napoli C."/>
            <person name="McDonald S.M."/>
            <person name="Parker M.S."/>
            <person name="Rombauts S."/>
            <person name="Salamov A."/>
            <person name="Von Dassow P."/>
            <person name="Badger J.H."/>
            <person name="Coutinho P.M."/>
            <person name="Demir E."/>
            <person name="Dubchak I."/>
            <person name="Gentemann C."/>
            <person name="Eikrem W."/>
            <person name="Gready J.E."/>
            <person name="John U."/>
            <person name="Lanier W."/>
            <person name="Lindquist E.A."/>
            <person name="Lucas S."/>
            <person name="Mayer K.F."/>
            <person name="Moreau H."/>
            <person name="Not F."/>
            <person name="Otillar R."/>
            <person name="Panaud O."/>
            <person name="Pangilinan J."/>
            <person name="Paulsen I."/>
            <person name="Piegu B."/>
            <person name="Poliakov A."/>
            <person name="Robbens S."/>
            <person name="Schmutz J."/>
            <person name="Toulza E."/>
            <person name="Wyss T."/>
            <person name="Zelensky A."/>
            <person name="Zhou K."/>
            <person name="Armbrust E.V."/>
            <person name="Bhattacharya D."/>
            <person name="Goodenough U.W."/>
            <person name="Van de Peer Y."/>
            <person name="Grigoriev I.V."/>
        </authorList>
    </citation>
    <scope>NUCLEOTIDE SEQUENCE [LARGE SCALE GENOMIC DNA]</scope>
    <source>
        <strain evidence="9">RCC299 / NOUM17</strain>
    </source>
</reference>
<evidence type="ECO:0000256" key="3">
    <source>
        <dbReference type="ARBA" id="ARBA00022964"/>
    </source>
</evidence>